<evidence type="ECO:0000256" key="2">
    <source>
        <dbReference type="SAM" id="SignalP"/>
    </source>
</evidence>
<dbReference type="PROSITE" id="PS51257">
    <property type="entry name" value="PROKAR_LIPOPROTEIN"/>
    <property type="match status" value="1"/>
</dbReference>
<dbReference type="Proteomes" id="UP000541969">
    <property type="component" value="Unassembled WGS sequence"/>
</dbReference>
<proteinExistence type="predicted"/>
<dbReference type="RefSeq" id="WP_179715688.1">
    <property type="nucleotide sequence ID" value="NZ_JACBZT010000001.1"/>
</dbReference>
<keyword evidence="2" id="KW-0732">Signal</keyword>
<dbReference type="AlphaFoldDB" id="A0A853CEQ4"/>
<feature type="chain" id="PRO_5038995702" evidence="2">
    <location>
        <begin position="19"/>
        <end position="169"/>
    </location>
</feature>
<dbReference type="EMBL" id="JACBZT010000001">
    <property type="protein sequence ID" value="NYJ05052.1"/>
    <property type="molecule type" value="Genomic_DNA"/>
</dbReference>
<comment type="caution">
    <text evidence="3">The sequence shown here is derived from an EMBL/GenBank/DDBJ whole genome shotgun (WGS) entry which is preliminary data.</text>
</comment>
<reference evidence="3 4" key="1">
    <citation type="submission" date="2020-07" db="EMBL/GenBank/DDBJ databases">
        <title>Sequencing the genomes of 1000 actinobacteria strains.</title>
        <authorList>
            <person name="Klenk H.-P."/>
        </authorList>
    </citation>
    <scope>NUCLEOTIDE SEQUENCE [LARGE SCALE GENOMIC DNA]</scope>
    <source>
        <strain evidence="3 4">DSM 104001</strain>
    </source>
</reference>
<keyword evidence="4" id="KW-1185">Reference proteome</keyword>
<name>A0A853CEQ4_9ACTN</name>
<protein>
    <submittedName>
        <fullName evidence="3">ABC-type phosphate transport system substrate-binding protein</fullName>
    </submittedName>
</protein>
<gene>
    <name evidence="3" type="ORF">GGQ55_001330</name>
</gene>
<feature type="compositionally biased region" description="Low complexity" evidence="1">
    <location>
        <begin position="32"/>
        <end position="48"/>
    </location>
</feature>
<evidence type="ECO:0000313" key="4">
    <source>
        <dbReference type="Proteomes" id="UP000541969"/>
    </source>
</evidence>
<evidence type="ECO:0000256" key="1">
    <source>
        <dbReference type="SAM" id="MobiDB-lite"/>
    </source>
</evidence>
<organism evidence="3 4">
    <name type="scientific">Petropleomorpha daqingensis</name>
    <dbReference type="NCBI Taxonomy" id="2026353"/>
    <lineage>
        <taxon>Bacteria</taxon>
        <taxon>Bacillati</taxon>
        <taxon>Actinomycetota</taxon>
        <taxon>Actinomycetes</taxon>
        <taxon>Geodermatophilales</taxon>
        <taxon>Geodermatophilaceae</taxon>
        <taxon>Petropleomorpha</taxon>
    </lineage>
</organism>
<sequence>MRRTLTLCRTALAGAAVAVLLTACGGGNSNDSASTSSSKATTSSSSSSAAAADTEFCQQAATLDQDLGGLTNSTDPSQLAPALQAISQRLHQLTPPAEIETDWNSLVGAIDQLAQAAAQTDFTNQEQATAFAQTAAQLETQLGSAATNVENYLSNQCGIAETESASPTS</sequence>
<accession>A0A853CEQ4</accession>
<feature type="signal peptide" evidence="2">
    <location>
        <begin position="1"/>
        <end position="18"/>
    </location>
</feature>
<evidence type="ECO:0000313" key="3">
    <source>
        <dbReference type="EMBL" id="NYJ05052.1"/>
    </source>
</evidence>
<feature type="region of interest" description="Disordered" evidence="1">
    <location>
        <begin position="28"/>
        <end position="48"/>
    </location>
</feature>